<dbReference type="PROSITE" id="PS50931">
    <property type="entry name" value="HTH_LYSR"/>
    <property type="match status" value="1"/>
</dbReference>
<sequence>MNIENIEAFIYVLHYGSFNKAAEALYLSQPSVTARIQTLERELDCTLFDRVGKQVHLTEKGKLFRPYAQQLIDTYRKSKQQLRETLTSKEELRIGCTASVAHYMLPELLPGLRSRFPMLRFKIVTGTTDDIVARVLGKELDIGFVRKISHPDLQSTVVYEDPIRLYVYGGHPFWDAERPPIEALGQEPLLFFECGALDWMRIHRVFEHLGLLPNLILQTDNLETAKKLVLQQTGICFLPGLSVRRELALGLVKPIDFPETSGIALKTCLIGRQGENAAYFQDILRIAYDRFSRSRSGIE</sequence>
<dbReference type="Pfam" id="PF00126">
    <property type="entry name" value="HTH_1"/>
    <property type="match status" value="1"/>
</dbReference>
<dbReference type="EMBL" id="JACJVP010000064">
    <property type="protein sequence ID" value="MBB6675148.1"/>
    <property type="molecule type" value="Genomic_DNA"/>
</dbReference>
<evidence type="ECO:0000259" key="5">
    <source>
        <dbReference type="PROSITE" id="PS50931"/>
    </source>
</evidence>
<keyword evidence="2" id="KW-0805">Transcription regulation</keyword>
<dbReference type="PRINTS" id="PR00039">
    <property type="entry name" value="HTHLYSR"/>
</dbReference>
<comment type="similarity">
    <text evidence="1">Belongs to the LysR transcriptional regulatory family.</text>
</comment>
<name>A0A7X0RWY2_9BACL</name>
<feature type="domain" description="HTH lysR-type" evidence="5">
    <location>
        <begin position="1"/>
        <end position="58"/>
    </location>
</feature>
<dbReference type="GO" id="GO:0000976">
    <property type="term" value="F:transcription cis-regulatory region binding"/>
    <property type="evidence" value="ECO:0007669"/>
    <property type="project" value="TreeGrafter"/>
</dbReference>
<evidence type="ECO:0000256" key="1">
    <source>
        <dbReference type="ARBA" id="ARBA00009437"/>
    </source>
</evidence>
<dbReference type="InterPro" id="IPR036388">
    <property type="entry name" value="WH-like_DNA-bd_sf"/>
</dbReference>
<comment type="caution">
    <text evidence="6">The sequence shown here is derived from an EMBL/GenBank/DDBJ whole genome shotgun (WGS) entry which is preliminary data.</text>
</comment>
<reference evidence="6 7" key="1">
    <citation type="submission" date="2020-08" db="EMBL/GenBank/DDBJ databases">
        <title>Cohnella phylogeny.</title>
        <authorList>
            <person name="Dunlap C."/>
        </authorList>
    </citation>
    <scope>NUCLEOTIDE SEQUENCE [LARGE SCALE GENOMIC DNA]</scope>
    <source>
        <strain evidence="6 7">DSM 28246</strain>
    </source>
</reference>
<dbReference type="GO" id="GO:0003700">
    <property type="term" value="F:DNA-binding transcription factor activity"/>
    <property type="evidence" value="ECO:0007669"/>
    <property type="project" value="InterPro"/>
</dbReference>
<dbReference type="PANTHER" id="PTHR30126">
    <property type="entry name" value="HTH-TYPE TRANSCRIPTIONAL REGULATOR"/>
    <property type="match status" value="1"/>
</dbReference>
<dbReference type="RefSeq" id="WP_185673007.1">
    <property type="nucleotide sequence ID" value="NZ_JACJVP010000064.1"/>
</dbReference>
<dbReference type="InterPro" id="IPR036390">
    <property type="entry name" value="WH_DNA-bd_sf"/>
</dbReference>
<dbReference type="Proteomes" id="UP000547209">
    <property type="component" value="Unassembled WGS sequence"/>
</dbReference>
<keyword evidence="4" id="KW-0804">Transcription</keyword>
<keyword evidence="3" id="KW-0238">DNA-binding</keyword>
<dbReference type="Gene3D" id="1.10.10.10">
    <property type="entry name" value="Winged helix-like DNA-binding domain superfamily/Winged helix DNA-binding domain"/>
    <property type="match status" value="1"/>
</dbReference>
<evidence type="ECO:0000256" key="4">
    <source>
        <dbReference type="ARBA" id="ARBA00023163"/>
    </source>
</evidence>
<dbReference type="Pfam" id="PF03466">
    <property type="entry name" value="LysR_substrate"/>
    <property type="match status" value="1"/>
</dbReference>
<evidence type="ECO:0000313" key="6">
    <source>
        <dbReference type="EMBL" id="MBB6675148.1"/>
    </source>
</evidence>
<keyword evidence="7" id="KW-1185">Reference proteome</keyword>
<gene>
    <name evidence="6" type="ORF">H7C19_31250</name>
</gene>
<dbReference type="FunFam" id="1.10.10.10:FF:000001">
    <property type="entry name" value="LysR family transcriptional regulator"/>
    <property type="match status" value="1"/>
</dbReference>
<dbReference type="InterPro" id="IPR000847">
    <property type="entry name" value="LysR_HTH_N"/>
</dbReference>
<evidence type="ECO:0000313" key="7">
    <source>
        <dbReference type="Proteomes" id="UP000547209"/>
    </source>
</evidence>
<proteinExistence type="inferred from homology"/>
<evidence type="ECO:0000256" key="3">
    <source>
        <dbReference type="ARBA" id="ARBA00023125"/>
    </source>
</evidence>
<dbReference type="AlphaFoldDB" id="A0A7X0RWY2"/>
<accession>A0A7X0RWY2</accession>
<dbReference type="Gene3D" id="3.40.190.290">
    <property type="match status" value="1"/>
</dbReference>
<dbReference type="PANTHER" id="PTHR30126:SF40">
    <property type="entry name" value="HTH-TYPE TRANSCRIPTIONAL REGULATOR GLTR"/>
    <property type="match status" value="1"/>
</dbReference>
<evidence type="ECO:0000256" key="2">
    <source>
        <dbReference type="ARBA" id="ARBA00023015"/>
    </source>
</evidence>
<dbReference type="CDD" id="cd05466">
    <property type="entry name" value="PBP2_LTTR_substrate"/>
    <property type="match status" value="1"/>
</dbReference>
<protein>
    <submittedName>
        <fullName evidence="6">LysR family transcriptional regulator</fullName>
    </submittedName>
</protein>
<dbReference type="SUPFAM" id="SSF46785">
    <property type="entry name" value="Winged helix' DNA-binding domain"/>
    <property type="match status" value="1"/>
</dbReference>
<dbReference type="InterPro" id="IPR005119">
    <property type="entry name" value="LysR_subst-bd"/>
</dbReference>
<dbReference type="SUPFAM" id="SSF53850">
    <property type="entry name" value="Periplasmic binding protein-like II"/>
    <property type="match status" value="1"/>
</dbReference>
<organism evidence="6 7">
    <name type="scientific">Cohnella nanjingensis</name>
    <dbReference type="NCBI Taxonomy" id="1387779"/>
    <lineage>
        <taxon>Bacteria</taxon>
        <taxon>Bacillati</taxon>
        <taxon>Bacillota</taxon>
        <taxon>Bacilli</taxon>
        <taxon>Bacillales</taxon>
        <taxon>Paenibacillaceae</taxon>
        <taxon>Cohnella</taxon>
    </lineage>
</organism>